<dbReference type="InterPro" id="IPR013930">
    <property type="entry name" value="RPAP1_N"/>
</dbReference>
<evidence type="ECO:0000313" key="5">
    <source>
        <dbReference type="EMBL" id="KAG6001828.1"/>
    </source>
</evidence>
<dbReference type="InterPro" id="IPR013929">
    <property type="entry name" value="RPAP1_C"/>
</dbReference>
<evidence type="ECO:0000259" key="3">
    <source>
        <dbReference type="Pfam" id="PF08620"/>
    </source>
</evidence>
<dbReference type="OrthoDB" id="348201at2759"/>
<dbReference type="Proteomes" id="UP000748025">
    <property type="component" value="Unassembled WGS sequence"/>
</dbReference>
<evidence type="ECO:0000259" key="4">
    <source>
        <dbReference type="Pfam" id="PF08621"/>
    </source>
</evidence>
<feature type="compositionally biased region" description="Basic and acidic residues" evidence="2">
    <location>
        <begin position="10"/>
        <end position="20"/>
    </location>
</feature>
<dbReference type="EMBL" id="SRPW01001389">
    <property type="protein sequence ID" value="KAG6001828.1"/>
    <property type="molecule type" value="Genomic_DNA"/>
</dbReference>
<dbReference type="Pfam" id="PF08620">
    <property type="entry name" value="RPAP1_C"/>
    <property type="match status" value="1"/>
</dbReference>
<feature type="region of interest" description="Disordered" evidence="2">
    <location>
        <begin position="122"/>
        <end position="201"/>
    </location>
</feature>
<reference evidence="5" key="1">
    <citation type="journal article" date="2020" name="bioRxiv">
        <title>Whole genome comparisons of ergot fungi reveals the divergence and evolution of species within the genus Claviceps are the result of varying mechanisms driving genome evolution and host range expansion.</title>
        <authorList>
            <person name="Wyka S.A."/>
            <person name="Mondo S.J."/>
            <person name="Liu M."/>
            <person name="Dettman J."/>
            <person name="Nalam V."/>
            <person name="Broders K.D."/>
        </authorList>
    </citation>
    <scope>NUCLEOTIDE SEQUENCE</scope>
    <source>
        <strain evidence="5">CCC 602</strain>
    </source>
</reference>
<feature type="compositionally biased region" description="Polar residues" evidence="2">
    <location>
        <begin position="154"/>
        <end position="170"/>
    </location>
</feature>
<feature type="domain" description="RPAP1 N-terminal" evidence="4">
    <location>
        <begin position="83"/>
        <end position="126"/>
    </location>
</feature>
<dbReference type="Pfam" id="PF08621">
    <property type="entry name" value="RPAP1_N"/>
    <property type="match status" value="1"/>
</dbReference>
<gene>
    <name evidence="5" type="ORF">E4U43_001225</name>
</gene>
<dbReference type="PANTHER" id="PTHR21483:SF18">
    <property type="entry name" value="RNA POLYMERASE II-ASSOCIATED PROTEIN 1"/>
    <property type="match status" value="1"/>
</dbReference>
<dbReference type="PANTHER" id="PTHR21483">
    <property type="entry name" value="RNA POLYMERASE II-ASSOCIATED PROTEIN 1"/>
    <property type="match status" value="1"/>
</dbReference>
<feature type="compositionally biased region" description="Basic and acidic residues" evidence="2">
    <location>
        <begin position="78"/>
        <end position="90"/>
    </location>
</feature>
<organism evidence="5 6">
    <name type="scientific">Claviceps pusilla</name>
    <dbReference type="NCBI Taxonomy" id="123648"/>
    <lineage>
        <taxon>Eukaryota</taxon>
        <taxon>Fungi</taxon>
        <taxon>Dikarya</taxon>
        <taxon>Ascomycota</taxon>
        <taxon>Pezizomycotina</taxon>
        <taxon>Sordariomycetes</taxon>
        <taxon>Hypocreomycetidae</taxon>
        <taxon>Hypocreales</taxon>
        <taxon>Clavicipitaceae</taxon>
        <taxon>Claviceps</taxon>
    </lineage>
</organism>
<dbReference type="AlphaFoldDB" id="A0A9P7SW42"/>
<name>A0A9P7SW42_9HYPO</name>
<feature type="domain" description="RPAP1 C-terminal" evidence="3">
    <location>
        <begin position="291"/>
        <end position="357"/>
    </location>
</feature>
<dbReference type="InterPro" id="IPR039913">
    <property type="entry name" value="RPAP1/Rba50"/>
</dbReference>
<evidence type="ECO:0000313" key="6">
    <source>
        <dbReference type="Proteomes" id="UP000748025"/>
    </source>
</evidence>
<evidence type="ECO:0000256" key="2">
    <source>
        <dbReference type="SAM" id="MobiDB-lite"/>
    </source>
</evidence>
<feature type="compositionally biased region" description="Basic and acidic residues" evidence="2">
    <location>
        <begin position="61"/>
        <end position="70"/>
    </location>
</feature>
<evidence type="ECO:0000256" key="1">
    <source>
        <dbReference type="ARBA" id="ARBA00009953"/>
    </source>
</evidence>
<accession>A0A9P7SW42</accession>
<feature type="compositionally biased region" description="Low complexity" evidence="2">
    <location>
        <begin position="173"/>
        <end position="186"/>
    </location>
</feature>
<dbReference type="GO" id="GO:0006366">
    <property type="term" value="P:transcription by RNA polymerase II"/>
    <property type="evidence" value="ECO:0007669"/>
    <property type="project" value="InterPro"/>
</dbReference>
<protein>
    <submittedName>
        <fullName evidence="5">Uncharacterized protein</fullName>
    </submittedName>
</protein>
<comment type="similarity">
    <text evidence="1">Belongs to the RPAP1 family.</text>
</comment>
<feature type="region of interest" description="Disordered" evidence="2">
    <location>
        <begin position="1"/>
        <end position="98"/>
    </location>
</feature>
<proteinExistence type="inferred from homology"/>
<comment type="caution">
    <text evidence="5">The sequence shown here is derived from an EMBL/GenBank/DDBJ whole genome shotgun (WGS) entry which is preliminary data.</text>
</comment>
<sequence length="423" mass="46599">MDTTLLIGDIVERDSRESRPVEFPAAPSSSTGFPQHRRRWKGSAFKQQRAGGASSTNAHADNQKAPKQDDGQGLTFDESERTRIDQENRRKLAGMSPQEIAQAQDDILNGLNPALIQRLLQRATIDDSSSSPPPFDTPTQPDNSEPQPAEEQQRTSTPRITTSDTEQAPSVESRASAARPIASPDPRASPPNPPKNIEDKYDENKAPAQIPKDLFPITEQPKSTHFPAPPSLPDLDPSDPNFLATLHEKYFPNLPADPSKLAWMAPVPTQDSDADKHSPYYPHPEIAISALRFDFRGRFLSPRVSRSIPSTKGLHHHGEAPEAAGYTIAELSRLARSAVPAQRCIAYQTLGRILYRLGRGEWGKTEDDPIATGVWNAMKKGKVLESLMEAAAGEGGHRGSRAYATEALWLFERGGWKEKFKGR</sequence>
<keyword evidence="6" id="KW-1185">Reference proteome</keyword>